<comment type="caution">
    <text evidence="2">The sequence shown here is derived from an EMBL/GenBank/DDBJ whole genome shotgun (WGS) entry which is preliminary data.</text>
</comment>
<feature type="signal peptide" evidence="1">
    <location>
        <begin position="1"/>
        <end position="26"/>
    </location>
</feature>
<dbReference type="AlphaFoldDB" id="A0A6V7UZD8"/>
<name>A0A6V7UZD8_MELEN</name>
<sequence>MQLKTLILLLLFNLIKVFLFCGNVEGSESEFALELTLKYLKSHKSTFWIRDKINLVSKNYFCKEKISLNKRKKRRYTVGETSTKSLNKEIGIVESEREDEENWLNKDADTIMEALILIVEDESKKSYKSHSFICTVRRKLLDILLSNEKIKEDIEKCDDGTDKYFGKYYGKQYNEIIENIIKSIKESEKIRHKKCKF</sequence>
<evidence type="ECO:0000313" key="3">
    <source>
        <dbReference type="Proteomes" id="UP000580250"/>
    </source>
</evidence>
<evidence type="ECO:0000313" key="2">
    <source>
        <dbReference type="EMBL" id="CAD2168022.1"/>
    </source>
</evidence>
<gene>
    <name evidence="2" type="ORF">MENT_LOCUS19355</name>
</gene>
<protein>
    <submittedName>
        <fullName evidence="2">Uncharacterized protein</fullName>
    </submittedName>
</protein>
<reference evidence="2 3" key="1">
    <citation type="submission" date="2020-08" db="EMBL/GenBank/DDBJ databases">
        <authorList>
            <person name="Koutsovoulos G."/>
            <person name="Danchin GJ E."/>
        </authorList>
    </citation>
    <scope>NUCLEOTIDE SEQUENCE [LARGE SCALE GENOMIC DNA]</scope>
</reference>
<dbReference type="EMBL" id="CAJEWN010000135">
    <property type="protein sequence ID" value="CAD2168022.1"/>
    <property type="molecule type" value="Genomic_DNA"/>
</dbReference>
<evidence type="ECO:0000256" key="1">
    <source>
        <dbReference type="SAM" id="SignalP"/>
    </source>
</evidence>
<feature type="chain" id="PRO_5027661656" evidence="1">
    <location>
        <begin position="27"/>
        <end position="197"/>
    </location>
</feature>
<dbReference type="Proteomes" id="UP000580250">
    <property type="component" value="Unassembled WGS sequence"/>
</dbReference>
<proteinExistence type="predicted"/>
<accession>A0A6V7UZD8</accession>
<keyword evidence="1" id="KW-0732">Signal</keyword>
<organism evidence="2 3">
    <name type="scientific">Meloidogyne enterolobii</name>
    <name type="common">Root-knot nematode worm</name>
    <name type="synonym">Meloidogyne mayaguensis</name>
    <dbReference type="NCBI Taxonomy" id="390850"/>
    <lineage>
        <taxon>Eukaryota</taxon>
        <taxon>Metazoa</taxon>
        <taxon>Ecdysozoa</taxon>
        <taxon>Nematoda</taxon>
        <taxon>Chromadorea</taxon>
        <taxon>Rhabditida</taxon>
        <taxon>Tylenchina</taxon>
        <taxon>Tylenchomorpha</taxon>
        <taxon>Tylenchoidea</taxon>
        <taxon>Meloidogynidae</taxon>
        <taxon>Meloidogyninae</taxon>
        <taxon>Meloidogyne</taxon>
    </lineage>
</organism>